<dbReference type="InterPro" id="IPR006553">
    <property type="entry name" value="Leu-rich_rpt_Cys-con_subtyp"/>
</dbReference>
<feature type="compositionally biased region" description="Low complexity" evidence="1">
    <location>
        <begin position="548"/>
        <end position="583"/>
    </location>
</feature>
<dbReference type="GO" id="GO:0019005">
    <property type="term" value="C:SCF ubiquitin ligase complex"/>
    <property type="evidence" value="ECO:0007669"/>
    <property type="project" value="TreeGrafter"/>
</dbReference>
<feature type="compositionally biased region" description="Low complexity" evidence="1">
    <location>
        <begin position="487"/>
        <end position="501"/>
    </location>
</feature>
<feature type="region of interest" description="Disordered" evidence="1">
    <location>
        <begin position="436"/>
        <end position="514"/>
    </location>
</feature>
<dbReference type="SMART" id="SM00367">
    <property type="entry name" value="LRR_CC"/>
    <property type="match status" value="5"/>
</dbReference>
<evidence type="ECO:0000313" key="3">
    <source>
        <dbReference type="Proteomes" id="UP000324800"/>
    </source>
</evidence>
<evidence type="ECO:0000256" key="1">
    <source>
        <dbReference type="SAM" id="MobiDB-lite"/>
    </source>
</evidence>
<protein>
    <submittedName>
        <fullName evidence="2">Uncharacterized protein</fullName>
    </submittedName>
</protein>
<proteinExistence type="predicted"/>
<dbReference type="PANTHER" id="PTHR13318">
    <property type="entry name" value="PARTNER OF PAIRED, ISOFORM B-RELATED"/>
    <property type="match status" value="1"/>
</dbReference>
<dbReference type="Gene3D" id="3.80.10.10">
    <property type="entry name" value="Ribonuclease Inhibitor"/>
    <property type="match status" value="2"/>
</dbReference>
<dbReference type="SUPFAM" id="SSF52047">
    <property type="entry name" value="RNI-like"/>
    <property type="match status" value="1"/>
</dbReference>
<gene>
    <name evidence="2" type="ORF">EZS28_016286</name>
</gene>
<feature type="compositionally biased region" description="Low complexity" evidence="1">
    <location>
        <begin position="626"/>
        <end position="649"/>
    </location>
</feature>
<feature type="region of interest" description="Disordered" evidence="1">
    <location>
        <begin position="312"/>
        <end position="331"/>
    </location>
</feature>
<feature type="compositionally biased region" description="Basic and acidic residues" evidence="1">
    <location>
        <begin position="607"/>
        <end position="618"/>
    </location>
</feature>
<dbReference type="AlphaFoldDB" id="A0A5J4W0Y8"/>
<feature type="compositionally biased region" description="Polar residues" evidence="1">
    <location>
        <begin position="444"/>
        <end position="469"/>
    </location>
</feature>
<name>A0A5J4W0Y8_9EUKA</name>
<feature type="compositionally biased region" description="Basic and acidic residues" evidence="1">
    <location>
        <begin position="585"/>
        <end position="597"/>
    </location>
</feature>
<dbReference type="Proteomes" id="UP000324800">
    <property type="component" value="Unassembled WGS sequence"/>
</dbReference>
<dbReference type="InterPro" id="IPR032675">
    <property type="entry name" value="LRR_dom_sf"/>
</dbReference>
<dbReference type="EMBL" id="SNRW01004081">
    <property type="protein sequence ID" value="KAA6388186.1"/>
    <property type="molecule type" value="Genomic_DNA"/>
</dbReference>
<dbReference type="GO" id="GO:0031146">
    <property type="term" value="P:SCF-dependent proteasomal ubiquitin-dependent protein catabolic process"/>
    <property type="evidence" value="ECO:0007669"/>
    <property type="project" value="TreeGrafter"/>
</dbReference>
<organism evidence="2 3">
    <name type="scientific">Streblomastix strix</name>
    <dbReference type="NCBI Taxonomy" id="222440"/>
    <lineage>
        <taxon>Eukaryota</taxon>
        <taxon>Metamonada</taxon>
        <taxon>Preaxostyla</taxon>
        <taxon>Oxymonadida</taxon>
        <taxon>Streblomastigidae</taxon>
        <taxon>Streblomastix</taxon>
    </lineage>
</organism>
<accession>A0A5J4W0Y8</accession>
<evidence type="ECO:0000313" key="2">
    <source>
        <dbReference type="EMBL" id="KAA6388186.1"/>
    </source>
</evidence>
<comment type="caution">
    <text evidence="2">The sequence shown here is derived from an EMBL/GenBank/DDBJ whole genome shotgun (WGS) entry which is preliminary data.</text>
</comment>
<dbReference type="Pfam" id="PF13516">
    <property type="entry name" value="LRR_6"/>
    <property type="match status" value="2"/>
</dbReference>
<dbReference type="PANTHER" id="PTHR13318:SF190">
    <property type="entry name" value="PARTNER OF PAIRED, ISOFORM B"/>
    <property type="match status" value="1"/>
</dbReference>
<reference evidence="2 3" key="1">
    <citation type="submission" date="2019-03" db="EMBL/GenBank/DDBJ databases">
        <title>Single cell metagenomics reveals metabolic interactions within the superorganism composed of flagellate Streblomastix strix and complex community of Bacteroidetes bacteria on its surface.</title>
        <authorList>
            <person name="Treitli S.C."/>
            <person name="Kolisko M."/>
            <person name="Husnik F."/>
            <person name="Keeling P."/>
            <person name="Hampl V."/>
        </authorList>
    </citation>
    <scope>NUCLEOTIDE SEQUENCE [LARGE SCALE GENOMIC DNA]</scope>
    <source>
        <strain evidence="2">ST1C</strain>
    </source>
</reference>
<feature type="region of interest" description="Disordered" evidence="1">
    <location>
        <begin position="539"/>
        <end position="649"/>
    </location>
</feature>
<dbReference type="OrthoDB" id="10257471at2759"/>
<dbReference type="InterPro" id="IPR001611">
    <property type="entry name" value="Leu-rich_rpt"/>
</dbReference>
<sequence length="780" mass="87464">MTSLDIETPSKTERLKSSTFQVFERVAAQQSDYSIFLVLYSLCQKTREIVLRQKKKDFWPNIEEIDLSFTRITSKTLSILPNRKNLKKINVQGCQIGDELALALQSYIIEEFALEELNISDTNITELFFTTLSTIQITQKDFKPRTIKIQSSNCLRILSNKGPLRQAALNRTPPLFVSSLQLTNCMDLSDKSLAHIIHMLAPCFSQHLIRLDLTCCDQLTDVGLCCVAHCCKNLTDLILWGCSSITDSGVASISRGCRNIQLLDLTGCTKITDVSCLILSGKKGISAVYDTIENEKQREKIQMKEGKIKSDKRNNIKVKEQDKNKKDKQDKRINKSFGELIKDTNKRILDTCSKDGGKILYRNILDNLKDLIQGKYDQKQDNNNQKENEWRSDNQNILTASSIVYDRPPSTILSTGMFAYNASDSNQVLSQTTSVVLEQRKQHSPSNQQPHQRQNTPPKPLYQQQSRPHSQQDKKDPQLNKQGKQINNKMNTSSPSSNSRPSTPPKPLITGNATPSRLLNLPIQQQQNEQSHQLAQPLTMPKIPLITPPLSNRSSRPSSSKEQSNIQPPSRLPPIIQQSSQSQTMKEKPKSASKEKGNIQILNIQSKDIDKHKTKEKSQLTTSNKSGINSQPSSIPSQSQQPKSQSSTQSIFSSSVPQLICTLNDSEFGCSDLRTLIFSHISLSNVSLFALAHGCPSISYLDIHCASSLIDADALIALIPMFTSSNTNIKNERENIQVQNEIDLKNRNKFILVIGGMIKAVGASKELHKTCKSLQIVYQQ</sequence>